<dbReference type="RefSeq" id="WP_348827668.1">
    <property type="nucleotide sequence ID" value="NZ_CP098827.1"/>
</dbReference>
<evidence type="ECO:0000313" key="1">
    <source>
        <dbReference type="EMBL" id="XBO72037.1"/>
    </source>
</evidence>
<dbReference type="AlphaFoldDB" id="A0AAU7KKN1"/>
<dbReference type="InterPro" id="IPR011990">
    <property type="entry name" value="TPR-like_helical_dom_sf"/>
</dbReference>
<protein>
    <recommendedName>
        <fullName evidence="2">Tetratricopeptide repeat protein</fullName>
    </recommendedName>
</protein>
<dbReference type="Gene3D" id="1.25.40.10">
    <property type="entry name" value="Tetratricopeptide repeat domain"/>
    <property type="match status" value="1"/>
</dbReference>
<organism evidence="1">
    <name type="scientific">Halomonas sp. RT37</name>
    <dbReference type="NCBI Taxonomy" id="2950872"/>
    <lineage>
        <taxon>Bacteria</taxon>
        <taxon>Pseudomonadati</taxon>
        <taxon>Pseudomonadota</taxon>
        <taxon>Gammaproteobacteria</taxon>
        <taxon>Oceanospirillales</taxon>
        <taxon>Halomonadaceae</taxon>
        <taxon>Halomonas</taxon>
    </lineage>
</organism>
<proteinExistence type="predicted"/>
<accession>A0AAU7KKN1</accession>
<name>A0AAU7KKN1_9GAMM</name>
<dbReference type="EMBL" id="CP098827">
    <property type="protein sequence ID" value="XBO72037.1"/>
    <property type="molecule type" value="Genomic_DNA"/>
</dbReference>
<sequence length="232" mass="24637">MSRTLFSASPDVPSTSLRRRPRRLLATTALTLVTLSACLASGVALAWQGELDQLKNRWESVTTSSALSAQEDPLTALAAEAHELSSANPNVSELLVWEGIIEASLAKAKGGLGALDNAKAARRALERAIALDANGLDGSAYVTLGALYDRAPGWPVAFGDDDKAEEMFKRALTIRPGGIDVNYYYAAYLADEGRDAEARQHAEKAIAGAVRAGREASDEALKAEARALLNEL</sequence>
<evidence type="ECO:0008006" key="2">
    <source>
        <dbReference type="Google" id="ProtNLM"/>
    </source>
</evidence>
<dbReference type="SUPFAM" id="SSF48452">
    <property type="entry name" value="TPR-like"/>
    <property type="match status" value="1"/>
</dbReference>
<reference evidence="1" key="1">
    <citation type="submission" date="2022-06" db="EMBL/GenBank/DDBJ databases">
        <title>A novel DMS-producing enzyme.</title>
        <authorList>
            <person name="Zhang Y."/>
        </authorList>
    </citation>
    <scope>NUCLEOTIDE SEQUENCE</scope>
    <source>
        <strain evidence="1">RT37</strain>
    </source>
</reference>
<gene>
    <name evidence="1" type="ORF">NFG58_04825</name>
</gene>